<dbReference type="EMBL" id="JANPWB010000016">
    <property type="protein sequence ID" value="KAJ1081682.1"/>
    <property type="molecule type" value="Genomic_DNA"/>
</dbReference>
<protein>
    <submittedName>
        <fullName evidence="1">Uncharacterized protein</fullName>
    </submittedName>
</protein>
<evidence type="ECO:0000313" key="1">
    <source>
        <dbReference type="EMBL" id="KAJ1081682.1"/>
    </source>
</evidence>
<dbReference type="AlphaFoldDB" id="A0AAV7KSK7"/>
<dbReference type="Proteomes" id="UP001066276">
    <property type="component" value="Chromosome 12"/>
</dbReference>
<keyword evidence="2" id="KW-1185">Reference proteome</keyword>
<sequence length="114" mass="12730">MYTERSWAGIAAEVRTHRPRSSFRTPRLCNELGQRDCVACKELLGAHALRRAGTQTVFAEFRHLDSAEIALGADCVRQRRGLLVLLRLAFRRHVQAGLPAHVCLDPTGACSDYL</sequence>
<proteinExistence type="predicted"/>
<reference evidence="1" key="1">
    <citation type="journal article" date="2022" name="bioRxiv">
        <title>Sequencing and chromosome-scale assembly of the giantPleurodeles waltlgenome.</title>
        <authorList>
            <person name="Brown T."/>
            <person name="Elewa A."/>
            <person name="Iarovenko S."/>
            <person name="Subramanian E."/>
            <person name="Araus A.J."/>
            <person name="Petzold A."/>
            <person name="Susuki M."/>
            <person name="Suzuki K.-i.T."/>
            <person name="Hayashi T."/>
            <person name="Toyoda A."/>
            <person name="Oliveira C."/>
            <person name="Osipova E."/>
            <person name="Leigh N.D."/>
            <person name="Simon A."/>
            <person name="Yun M.H."/>
        </authorList>
    </citation>
    <scope>NUCLEOTIDE SEQUENCE</scope>
    <source>
        <strain evidence="1">20211129_DDA</strain>
        <tissue evidence="1">Liver</tissue>
    </source>
</reference>
<evidence type="ECO:0000313" key="2">
    <source>
        <dbReference type="Proteomes" id="UP001066276"/>
    </source>
</evidence>
<comment type="caution">
    <text evidence="1">The sequence shown here is derived from an EMBL/GenBank/DDBJ whole genome shotgun (WGS) entry which is preliminary data.</text>
</comment>
<name>A0AAV7KSK7_PLEWA</name>
<gene>
    <name evidence="1" type="ORF">NDU88_001860</name>
</gene>
<accession>A0AAV7KSK7</accession>
<organism evidence="1 2">
    <name type="scientific">Pleurodeles waltl</name>
    <name type="common">Iberian ribbed newt</name>
    <dbReference type="NCBI Taxonomy" id="8319"/>
    <lineage>
        <taxon>Eukaryota</taxon>
        <taxon>Metazoa</taxon>
        <taxon>Chordata</taxon>
        <taxon>Craniata</taxon>
        <taxon>Vertebrata</taxon>
        <taxon>Euteleostomi</taxon>
        <taxon>Amphibia</taxon>
        <taxon>Batrachia</taxon>
        <taxon>Caudata</taxon>
        <taxon>Salamandroidea</taxon>
        <taxon>Salamandridae</taxon>
        <taxon>Pleurodelinae</taxon>
        <taxon>Pleurodeles</taxon>
    </lineage>
</organism>